<dbReference type="EMBL" id="SCEB01214898">
    <property type="protein sequence ID" value="RXM32413.1"/>
    <property type="molecule type" value="Genomic_DNA"/>
</dbReference>
<gene>
    <name evidence="1" type="ORF">EOD39_1480</name>
</gene>
<dbReference type="Proteomes" id="UP000289886">
    <property type="component" value="Unassembled WGS sequence"/>
</dbReference>
<sequence>MSKPKPEGSGVNQEDTIMPICRNVCKYYSLRSFHFQSTMVFLEVSVFPPSSPPLLQQVIPILHYLKKSTKPQSSCMVFLSLNFINYGIEIQGYIFIQGTSIRAKGFVECLEEFGSFAHGDSSQPLASDRCLQVLGEGAGEEDRACLRP</sequence>
<proteinExistence type="predicted"/>
<name>A0A444UB69_ACIRT</name>
<keyword evidence="2" id="KW-1185">Reference proteome</keyword>
<accession>A0A444UB69</accession>
<organism evidence="1 2">
    <name type="scientific">Acipenser ruthenus</name>
    <name type="common">Sterlet sturgeon</name>
    <dbReference type="NCBI Taxonomy" id="7906"/>
    <lineage>
        <taxon>Eukaryota</taxon>
        <taxon>Metazoa</taxon>
        <taxon>Chordata</taxon>
        <taxon>Craniata</taxon>
        <taxon>Vertebrata</taxon>
        <taxon>Euteleostomi</taxon>
        <taxon>Actinopterygii</taxon>
        <taxon>Chondrostei</taxon>
        <taxon>Acipenseriformes</taxon>
        <taxon>Acipenseridae</taxon>
        <taxon>Acipenser</taxon>
    </lineage>
</organism>
<protein>
    <submittedName>
        <fullName evidence="1">Uncharacterized protein</fullName>
    </submittedName>
</protein>
<evidence type="ECO:0000313" key="1">
    <source>
        <dbReference type="EMBL" id="RXM32413.1"/>
    </source>
</evidence>
<dbReference type="AlphaFoldDB" id="A0A444UB69"/>
<comment type="caution">
    <text evidence="1">The sequence shown here is derived from an EMBL/GenBank/DDBJ whole genome shotgun (WGS) entry which is preliminary data.</text>
</comment>
<reference evidence="1 2" key="1">
    <citation type="submission" date="2019-01" db="EMBL/GenBank/DDBJ databases">
        <title>Draft Genome and Complete Hox-Cluster Characterization of the Sterlet Sturgeon (Acipenser ruthenus).</title>
        <authorList>
            <person name="Wei Q."/>
        </authorList>
    </citation>
    <scope>NUCLEOTIDE SEQUENCE [LARGE SCALE GENOMIC DNA]</scope>
    <source>
        <strain evidence="1">WHYD16114868_AA</strain>
        <tissue evidence="1">Blood</tissue>
    </source>
</reference>
<evidence type="ECO:0000313" key="2">
    <source>
        <dbReference type="Proteomes" id="UP000289886"/>
    </source>
</evidence>